<organism evidence="3 4">
    <name type="scientific">Jiella sonneratiae</name>
    <dbReference type="NCBI Taxonomy" id="2816856"/>
    <lineage>
        <taxon>Bacteria</taxon>
        <taxon>Pseudomonadati</taxon>
        <taxon>Pseudomonadota</taxon>
        <taxon>Alphaproteobacteria</taxon>
        <taxon>Hyphomicrobiales</taxon>
        <taxon>Aurantimonadaceae</taxon>
        <taxon>Jiella</taxon>
    </lineage>
</organism>
<name>A0ABS3J5E7_9HYPH</name>
<evidence type="ECO:0000256" key="1">
    <source>
        <dbReference type="SAM" id="Phobius"/>
    </source>
</evidence>
<keyword evidence="1" id="KW-1133">Transmembrane helix</keyword>
<evidence type="ECO:0000313" key="3">
    <source>
        <dbReference type="EMBL" id="MBO0904178.1"/>
    </source>
</evidence>
<keyword evidence="1" id="KW-0472">Membrane</keyword>
<protein>
    <submittedName>
        <fullName evidence="3">DedA family protein</fullName>
    </submittedName>
</protein>
<comment type="caution">
    <text evidence="3">The sequence shown here is derived from an EMBL/GenBank/DDBJ whole genome shotgun (WGS) entry which is preliminary data.</text>
</comment>
<dbReference type="InterPro" id="IPR051311">
    <property type="entry name" value="DedA_domain"/>
</dbReference>
<dbReference type="Proteomes" id="UP000664288">
    <property type="component" value="Unassembled WGS sequence"/>
</dbReference>
<sequence>MTDGFLAAAAMFWSAFLAATFLPGGSEVVLAAGLIEKSADPWLLIGLATVGNTLGSLVNWACGRFLMAWQDRRWFPVKRDEIEHFTAFFRRWGVWTLLFAFVPVAGDALTLVAGIARVDAALFMLLVGLGKLGRYLVVAAGVLSWPWI</sequence>
<evidence type="ECO:0000313" key="4">
    <source>
        <dbReference type="Proteomes" id="UP000664288"/>
    </source>
</evidence>
<accession>A0ABS3J5E7</accession>
<dbReference type="Pfam" id="PF09335">
    <property type="entry name" value="VTT_dom"/>
    <property type="match status" value="1"/>
</dbReference>
<feature type="transmembrane region" description="Helical" evidence="1">
    <location>
        <begin position="41"/>
        <end position="62"/>
    </location>
</feature>
<feature type="domain" description="VTT" evidence="2">
    <location>
        <begin position="29"/>
        <end position="139"/>
    </location>
</feature>
<gene>
    <name evidence="3" type="ORF">J1C47_11030</name>
</gene>
<proteinExistence type="predicted"/>
<feature type="transmembrane region" description="Helical" evidence="1">
    <location>
        <begin position="92"/>
        <end position="116"/>
    </location>
</feature>
<feature type="transmembrane region" description="Helical" evidence="1">
    <location>
        <begin position="122"/>
        <end position="145"/>
    </location>
</feature>
<dbReference type="EMBL" id="JAFMPY010000009">
    <property type="protein sequence ID" value="MBO0904178.1"/>
    <property type="molecule type" value="Genomic_DNA"/>
</dbReference>
<keyword evidence="1" id="KW-0812">Transmembrane</keyword>
<dbReference type="RefSeq" id="WP_207350817.1">
    <property type="nucleotide sequence ID" value="NZ_JAFMPY010000009.1"/>
</dbReference>
<evidence type="ECO:0000259" key="2">
    <source>
        <dbReference type="Pfam" id="PF09335"/>
    </source>
</evidence>
<dbReference type="PANTHER" id="PTHR42709:SF4">
    <property type="entry name" value="INNER MEMBRANE PROTEIN YQAA"/>
    <property type="match status" value="1"/>
</dbReference>
<keyword evidence="4" id="KW-1185">Reference proteome</keyword>
<dbReference type="InterPro" id="IPR032816">
    <property type="entry name" value="VTT_dom"/>
</dbReference>
<reference evidence="3 4" key="1">
    <citation type="submission" date="2021-03" db="EMBL/GenBank/DDBJ databases">
        <title>Whole genome sequence of Jiella sp. MQZ13P-4.</title>
        <authorList>
            <person name="Tuo L."/>
        </authorList>
    </citation>
    <scope>NUCLEOTIDE SEQUENCE [LARGE SCALE GENOMIC DNA]</scope>
    <source>
        <strain evidence="3 4">MQZ13P-4</strain>
    </source>
</reference>
<dbReference type="PANTHER" id="PTHR42709">
    <property type="entry name" value="ALKALINE PHOSPHATASE LIKE PROTEIN"/>
    <property type="match status" value="1"/>
</dbReference>